<dbReference type="FunFam" id="2.30.33.40:FF:000001">
    <property type="entry name" value="10 kDa chaperonin"/>
    <property type="match status" value="1"/>
</dbReference>
<dbReference type="SMART" id="SM00883">
    <property type="entry name" value="Cpn10"/>
    <property type="match status" value="1"/>
</dbReference>
<evidence type="ECO:0000256" key="6">
    <source>
        <dbReference type="RuleBase" id="RU003479"/>
    </source>
</evidence>
<dbReference type="InterPro" id="IPR037124">
    <property type="entry name" value="Chaperonin_GroES_sf"/>
</dbReference>
<organism evidence="7">
    <name type="scientific">Strombidinopsis acuminata</name>
    <dbReference type="NCBI Taxonomy" id="141414"/>
    <lineage>
        <taxon>Eukaryota</taxon>
        <taxon>Sar</taxon>
        <taxon>Alveolata</taxon>
        <taxon>Ciliophora</taxon>
        <taxon>Intramacronucleata</taxon>
        <taxon>Spirotrichea</taxon>
        <taxon>Choreotrichia</taxon>
        <taxon>Choreotrichida</taxon>
        <taxon>Strombidinopsidae</taxon>
        <taxon>Strombidinopsis</taxon>
    </lineage>
</organism>
<accession>A0A7S3SKQ3</accession>
<dbReference type="GO" id="GO:0051087">
    <property type="term" value="F:protein-folding chaperone binding"/>
    <property type="evidence" value="ECO:0007669"/>
    <property type="project" value="TreeGrafter"/>
</dbReference>
<evidence type="ECO:0000256" key="1">
    <source>
        <dbReference type="ARBA" id="ARBA00006975"/>
    </source>
</evidence>
<name>A0A7S3SKQ3_9SPIT</name>
<reference evidence="7" key="1">
    <citation type="submission" date="2021-01" db="EMBL/GenBank/DDBJ databases">
        <authorList>
            <person name="Corre E."/>
            <person name="Pelletier E."/>
            <person name="Niang G."/>
            <person name="Scheremetjew M."/>
            <person name="Finn R."/>
            <person name="Kale V."/>
            <person name="Holt S."/>
            <person name="Cochrane G."/>
            <person name="Meng A."/>
            <person name="Brown T."/>
            <person name="Cohen L."/>
        </authorList>
    </citation>
    <scope>NUCLEOTIDE SEQUENCE</scope>
    <source>
        <strain evidence="7">SPMC142</strain>
    </source>
</reference>
<evidence type="ECO:0000256" key="3">
    <source>
        <dbReference type="ARBA" id="ARBA00031971"/>
    </source>
</evidence>
<dbReference type="PANTHER" id="PTHR10772:SF0">
    <property type="entry name" value="10 KDA HEAT SHOCK PROTEIN, MITOCHONDRIAL"/>
    <property type="match status" value="1"/>
</dbReference>
<dbReference type="InterPro" id="IPR011032">
    <property type="entry name" value="GroES-like_sf"/>
</dbReference>
<dbReference type="InterPro" id="IPR020818">
    <property type="entry name" value="Chaperonin_GroES"/>
</dbReference>
<dbReference type="PROSITE" id="PS00681">
    <property type="entry name" value="CHAPERONINS_CPN10"/>
    <property type="match status" value="1"/>
</dbReference>
<dbReference type="PRINTS" id="PR00297">
    <property type="entry name" value="CHAPERONIN10"/>
</dbReference>
<dbReference type="Pfam" id="PF00166">
    <property type="entry name" value="Cpn10"/>
    <property type="match status" value="1"/>
</dbReference>
<comment type="similarity">
    <text evidence="1 6">Belongs to the GroES chaperonin family.</text>
</comment>
<dbReference type="Gene3D" id="2.30.33.40">
    <property type="entry name" value="GroES chaperonin"/>
    <property type="match status" value="1"/>
</dbReference>
<dbReference type="EMBL" id="HBIQ01048779">
    <property type="protein sequence ID" value="CAE0557791.1"/>
    <property type="molecule type" value="Transcribed_RNA"/>
</dbReference>
<dbReference type="AlphaFoldDB" id="A0A7S3SKQ3"/>
<keyword evidence="2 6" id="KW-0143">Chaperone</keyword>
<dbReference type="SUPFAM" id="SSF50129">
    <property type="entry name" value="GroES-like"/>
    <property type="match status" value="1"/>
</dbReference>
<evidence type="ECO:0000256" key="5">
    <source>
        <dbReference type="ARBA" id="ARBA00079398"/>
    </source>
</evidence>
<dbReference type="GO" id="GO:0005524">
    <property type="term" value="F:ATP binding"/>
    <property type="evidence" value="ECO:0007669"/>
    <property type="project" value="InterPro"/>
</dbReference>
<gene>
    <name evidence="7" type="ORF">SACU0126_LOCUS15513</name>
</gene>
<sequence length="104" mass="11458">MIGFRTLKPLLNRVVIQKVIKQSKTKGGIILNTGKEESLNYGKVIAVGPGKVLDNGAIRECMVKEGETVLLPEYGGSKVVLANEEELFIYRDDDIMGTLHEPTE</sequence>
<dbReference type="PANTHER" id="PTHR10772">
    <property type="entry name" value="10 KDA HEAT SHOCK PROTEIN"/>
    <property type="match status" value="1"/>
</dbReference>
<proteinExistence type="inferred from homology"/>
<dbReference type="CDD" id="cd00320">
    <property type="entry name" value="cpn10"/>
    <property type="match status" value="1"/>
</dbReference>
<dbReference type="GO" id="GO:0046872">
    <property type="term" value="F:metal ion binding"/>
    <property type="evidence" value="ECO:0007669"/>
    <property type="project" value="TreeGrafter"/>
</dbReference>
<evidence type="ECO:0000313" key="7">
    <source>
        <dbReference type="EMBL" id="CAE0557791.1"/>
    </source>
</evidence>
<evidence type="ECO:0000256" key="4">
    <source>
        <dbReference type="ARBA" id="ARBA00073031"/>
    </source>
</evidence>
<dbReference type="GO" id="GO:0005739">
    <property type="term" value="C:mitochondrion"/>
    <property type="evidence" value="ECO:0007669"/>
    <property type="project" value="TreeGrafter"/>
</dbReference>
<dbReference type="GO" id="GO:0044183">
    <property type="term" value="F:protein folding chaperone"/>
    <property type="evidence" value="ECO:0007669"/>
    <property type="project" value="InterPro"/>
</dbReference>
<dbReference type="InterPro" id="IPR018369">
    <property type="entry name" value="Chaprnonin_Cpn10_CS"/>
</dbReference>
<dbReference type="GO" id="GO:0051082">
    <property type="term" value="F:unfolded protein binding"/>
    <property type="evidence" value="ECO:0007669"/>
    <property type="project" value="TreeGrafter"/>
</dbReference>
<evidence type="ECO:0000256" key="2">
    <source>
        <dbReference type="ARBA" id="ARBA00023186"/>
    </source>
</evidence>
<protein>
    <recommendedName>
        <fullName evidence="4">20 kDa chaperonin, chloroplastic</fullName>
    </recommendedName>
    <alternativeName>
        <fullName evidence="3">Chaperonin 10</fullName>
    </alternativeName>
    <alternativeName>
        <fullName evidence="5">Protein Cpn21</fullName>
    </alternativeName>
</protein>